<dbReference type="EMBL" id="JBHSZQ010000008">
    <property type="protein sequence ID" value="MFC7125689.1"/>
    <property type="molecule type" value="Genomic_DNA"/>
</dbReference>
<reference evidence="1 2" key="1">
    <citation type="journal article" date="2014" name="Int. J. Syst. Evol. Microbiol.">
        <title>Complete genome sequence of Corynebacterium casei LMG S-19264T (=DSM 44701T), isolated from a smear-ripened cheese.</title>
        <authorList>
            <consortium name="US DOE Joint Genome Institute (JGI-PGF)"/>
            <person name="Walter F."/>
            <person name="Albersmeier A."/>
            <person name="Kalinowski J."/>
            <person name="Ruckert C."/>
        </authorList>
    </citation>
    <scope>NUCLEOTIDE SEQUENCE [LARGE SCALE GENOMIC DNA]</scope>
    <source>
        <strain evidence="1 2">CGMCC 4.7215</strain>
    </source>
</reference>
<proteinExistence type="predicted"/>
<organism evidence="1 2">
    <name type="scientific">Halovenus rubra</name>
    <dbReference type="NCBI Taxonomy" id="869890"/>
    <lineage>
        <taxon>Archaea</taxon>
        <taxon>Methanobacteriati</taxon>
        <taxon>Methanobacteriota</taxon>
        <taxon>Stenosarchaea group</taxon>
        <taxon>Halobacteria</taxon>
        <taxon>Halobacteriales</taxon>
        <taxon>Haloarculaceae</taxon>
        <taxon>Halovenus</taxon>
    </lineage>
</organism>
<accession>A0ABD5X809</accession>
<dbReference type="AlphaFoldDB" id="A0ABD5X809"/>
<sequence>MVEKVTLYRAPTTNADTDAIAEWLDDRVDVSVTVRDRFLLRYRDDNLPTEIAETRVLSPNDPETGNTMMGIVRYEERALEHPERAGGVVYDGLGLQQRLGSRIPDDERGLDHLHIAVLDRVVGTWGSHDGRWHKRVNVLGQPALISVPGLYEAPAKPEAYYKAKQKHALMSNDTPPREVLESTIDGDFLVEDDPRTTETLKGYVLQAFHYIETGEGFCDEPSCRLSNPHRQPGVVKAQLREPEFCAKHAKRYKKTLTTR</sequence>
<protein>
    <submittedName>
        <fullName evidence="1">DUF7001 family protein</fullName>
    </submittedName>
</protein>
<dbReference type="InterPro" id="IPR054270">
    <property type="entry name" value="DUF7001"/>
</dbReference>
<dbReference type="Proteomes" id="UP001596414">
    <property type="component" value="Unassembled WGS sequence"/>
</dbReference>
<dbReference type="RefSeq" id="WP_267636922.1">
    <property type="nucleotide sequence ID" value="NZ_JAODIY010000008.1"/>
</dbReference>
<dbReference type="Pfam" id="PF22529">
    <property type="entry name" value="DUF7001"/>
    <property type="match status" value="1"/>
</dbReference>
<evidence type="ECO:0000313" key="1">
    <source>
        <dbReference type="EMBL" id="MFC7125689.1"/>
    </source>
</evidence>
<gene>
    <name evidence="1" type="ORF">ACFQJ7_06505</name>
</gene>
<evidence type="ECO:0000313" key="2">
    <source>
        <dbReference type="Proteomes" id="UP001596414"/>
    </source>
</evidence>
<comment type="caution">
    <text evidence="1">The sequence shown here is derived from an EMBL/GenBank/DDBJ whole genome shotgun (WGS) entry which is preliminary data.</text>
</comment>
<name>A0ABD5X809_9EURY</name>